<evidence type="ECO:0000256" key="2">
    <source>
        <dbReference type="ARBA" id="ARBA00022695"/>
    </source>
</evidence>
<proteinExistence type="predicted"/>
<evidence type="ECO:0000256" key="1">
    <source>
        <dbReference type="ARBA" id="ARBA00022679"/>
    </source>
</evidence>
<keyword evidence="9" id="KW-1185">Reference proteome</keyword>
<protein>
    <recommendedName>
        <fullName evidence="11">Reverse transcriptase RNase H-like domain-containing protein</fullName>
    </recommendedName>
</protein>
<keyword evidence="3" id="KW-0540">Nuclease</keyword>
<dbReference type="CDD" id="cd00303">
    <property type="entry name" value="retropepsin_like"/>
    <property type="match status" value="1"/>
</dbReference>
<keyword evidence="1" id="KW-0808">Transferase</keyword>
<dbReference type="SUPFAM" id="SSF56672">
    <property type="entry name" value="DNA/RNA polymerases"/>
    <property type="match status" value="1"/>
</dbReference>
<dbReference type="Pfam" id="PF24626">
    <property type="entry name" value="SH3_Tf2-1"/>
    <property type="match status" value="1"/>
</dbReference>
<gene>
    <name evidence="10" type="primary">LOC140013395</name>
</gene>
<dbReference type="InterPro" id="IPR056924">
    <property type="entry name" value="SH3_Tf2-1"/>
</dbReference>
<feature type="domain" description="Tf2-1-like SH3-like" evidence="8">
    <location>
        <begin position="435"/>
        <end position="483"/>
    </location>
</feature>
<dbReference type="PANTHER" id="PTHR35046">
    <property type="entry name" value="ZINC KNUCKLE (CCHC-TYPE) FAMILY PROTEIN"/>
    <property type="match status" value="1"/>
</dbReference>
<evidence type="ECO:0000259" key="7">
    <source>
        <dbReference type="Pfam" id="PF17917"/>
    </source>
</evidence>
<keyword evidence="6" id="KW-0695">RNA-directed DNA polymerase</keyword>
<keyword evidence="4" id="KW-0255">Endonuclease</keyword>
<dbReference type="CDD" id="cd09274">
    <property type="entry name" value="RNase_HI_RT_Ty3"/>
    <property type="match status" value="1"/>
</dbReference>
<reference evidence="10" key="1">
    <citation type="submission" date="2025-08" db="UniProtKB">
        <authorList>
            <consortium name="RefSeq"/>
        </authorList>
    </citation>
    <scope>IDENTIFICATION</scope>
    <source>
        <tissue evidence="10">Leaves</tissue>
    </source>
</reference>
<dbReference type="InterPro" id="IPR041373">
    <property type="entry name" value="RT_RNaseH"/>
</dbReference>
<evidence type="ECO:0000256" key="3">
    <source>
        <dbReference type="ARBA" id="ARBA00022722"/>
    </source>
</evidence>
<evidence type="ECO:0008006" key="11">
    <source>
        <dbReference type="Google" id="ProtNLM"/>
    </source>
</evidence>
<dbReference type="GeneID" id="140013395"/>
<dbReference type="Proteomes" id="UP001652660">
    <property type="component" value="Chromosome 8c"/>
</dbReference>
<keyword evidence="2" id="KW-0548">Nucleotidyltransferase</keyword>
<dbReference type="PANTHER" id="PTHR35046:SF9">
    <property type="entry name" value="RNA-DIRECTED DNA POLYMERASE"/>
    <property type="match status" value="1"/>
</dbReference>
<evidence type="ECO:0000256" key="4">
    <source>
        <dbReference type="ARBA" id="ARBA00022759"/>
    </source>
</evidence>
<keyword evidence="5" id="KW-0378">Hydrolase</keyword>
<accession>A0ABM4VGV7</accession>
<evidence type="ECO:0000313" key="10">
    <source>
        <dbReference type="RefSeq" id="XP_071918766.1"/>
    </source>
</evidence>
<dbReference type="InterPro" id="IPR043502">
    <property type="entry name" value="DNA/RNA_pol_sf"/>
</dbReference>
<evidence type="ECO:0000259" key="8">
    <source>
        <dbReference type="Pfam" id="PF24626"/>
    </source>
</evidence>
<dbReference type="Pfam" id="PF17917">
    <property type="entry name" value="RT_RNaseH"/>
    <property type="match status" value="1"/>
</dbReference>
<evidence type="ECO:0000313" key="9">
    <source>
        <dbReference type="Proteomes" id="UP001652660"/>
    </source>
</evidence>
<name>A0ABM4VGV7_COFAR</name>
<dbReference type="RefSeq" id="XP_071918766.1">
    <property type="nucleotide sequence ID" value="XM_072062665.1"/>
</dbReference>
<evidence type="ECO:0000256" key="6">
    <source>
        <dbReference type="ARBA" id="ARBA00022918"/>
    </source>
</evidence>
<organism evidence="9 10">
    <name type="scientific">Coffea arabica</name>
    <name type="common">Arabian coffee</name>
    <dbReference type="NCBI Taxonomy" id="13443"/>
    <lineage>
        <taxon>Eukaryota</taxon>
        <taxon>Viridiplantae</taxon>
        <taxon>Streptophyta</taxon>
        <taxon>Embryophyta</taxon>
        <taxon>Tracheophyta</taxon>
        <taxon>Spermatophyta</taxon>
        <taxon>Magnoliopsida</taxon>
        <taxon>eudicotyledons</taxon>
        <taxon>Gunneridae</taxon>
        <taxon>Pentapetalae</taxon>
        <taxon>asterids</taxon>
        <taxon>lamiids</taxon>
        <taxon>Gentianales</taxon>
        <taxon>Rubiaceae</taxon>
        <taxon>Ixoroideae</taxon>
        <taxon>Gardenieae complex</taxon>
        <taxon>Bertiereae - Coffeeae clade</taxon>
        <taxon>Coffeeae</taxon>
        <taxon>Coffea</taxon>
    </lineage>
</organism>
<feature type="domain" description="Reverse transcriptase RNase H-like" evidence="7">
    <location>
        <begin position="211"/>
        <end position="296"/>
    </location>
</feature>
<sequence>MARFLNGLRPEIAERVELYHYMELHELVEKIDKVEQRLKRRGHGSSNFGYTAPISRPLNPRGRGHIASQCPNQRIMITLTNGNIVADDEAEYEGMPPLMEANEESPDEDELAAPEGNFGILMVVRLALTTRVKEEDELQRENIFYTRCFIKEALCSVIIDSGSCTNVASATMVENLKLTIQDHPHPYKLQWFNNSGEVQVTKQVLISFHIGIGVGAVLTQEGKPITYFSEKLIGAALNYSTYDKELYALIRALQVWQHYLRHKEFVIHKDHESLKYLKVQHNLSKKHARGIAFVESFPYVIKYKAGKSNVVVDALSRRYSLVATLDTRLLGFAMIQDLYAQDADFGEIYASCKNSGQGALLLAAYEMRCRKGGGSMHYLVVHSTTCFSPFEIVHGFNPLTPLDLVPLPSREHVNLDRKTCADFVKHLHEKVHANIEKPQRRNKLSPRGDGPFRILELINDNAYKLELLGEYGVSATFNVPDLALFDADDESDLRANPSQEKGNDSIMAVQGSDIASSQVRVPIGPITRARAKHLKEQLNTLVQAVHESFKGFLNIGDVDRRTNKLVHCIQVTDAQE</sequence>
<evidence type="ECO:0000256" key="5">
    <source>
        <dbReference type="ARBA" id="ARBA00022801"/>
    </source>
</evidence>